<feature type="transmembrane region" description="Helical" evidence="6">
    <location>
        <begin position="101"/>
        <end position="123"/>
    </location>
</feature>
<comment type="caution">
    <text evidence="7">The sequence shown here is derived from an EMBL/GenBank/DDBJ whole genome shotgun (WGS) entry which is preliminary data.</text>
</comment>
<evidence type="ECO:0000256" key="6">
    <source>
        <dbReference type="SAM" id="Phobius"/>
    </source>
</evidence>
<feature type="transmembrane region" description="Helical" evidence="6">
    <location>
        <begin position="195"/>
        <end position="217"/>
    </location>
</feature>
<evidence type="ECO:0000256" key="3">
    <source>
        <dbReference type="ARBA" id="ARBA00022989"/>
    </source>
</evidence>
<keyword evidence="4 6" id="KW-0472">Membrane</keyword>
<feature type="transmembrane region" description="Helical" evidence="6">
    <location>
        <begin position="77"/>
        <end position="94"/>
    </location>
</feature>
<dbReference type="AlphaFoldDB" id="A0A9D3TBM0"/>
<dbReference type="EMBL" id="JAFDVH010000009">
    <property type="protein sequence ID" value="KAG7471222.1"/>
    <property type="molecule type" value="Genomic_DNA"/>
</dbReference>
<evidence type="ECO:0008006" key="9">
    <source>
        <dbReference type="Google" id="ProtNLM"/>
    </source>
</evidence>
<keyword evidence="8" id="KW-1185">Reference proteome</keyword>
<name>A0A9D3TBM0_MEGAT</name>
<feature type="transmembrane region" description="Helical" evidence="6">
    <location>
        <begin position="166"/>
        <end position="189"/>
    </location>
</feature>
<evidence type="ECO:0000256" key="4">
    <source>
        <dbReference type="ARBA" id="ARBA00023136"/>
    </source>
</evidence>
<sequence>MKGFYLVEPVVAIYSFATFLVYPLMQQYVYRRLWEQLTNTSYPVADISGCAANSSNLSRQYEEVEKAASLFSLYNELFSVVPGLIVTVILLAYSDHRGRRISIILPLVGSLVYTVSVLAISFFELNINLLIVTSFISALFGSWGTLLGGCFSYVADVCHDGKQKTLRMAGLDMVIGVFSGAASVCSGYFLKATGFNWPFFTSSLLHGANLLYVVFVLEETVKVPASEGTQEGRSRVPLRKLASRVYQLFATADRRRSVLLVLLLLTFTIYCFCNVGSMSVVTLFELNEPLCWSEILIGYGSAFSTINFLTSFLGVSILSRCLPNLPIVIIGLLSMTAGLIMTAFAKTTQLMFLVNVPMILAIMPAPVLRSMMSKIVSKSEQGALFGCVAFLESLSSSMAFIAFSSLYAATVAWLPGSCFLVAAGLCMIPMALMGVVGVLDSKEVAEATSLISGEEMEG</sequence>
<evidence type="ECO:0000256" key="5">
    <source>
        <dbReference type="ARBA" id="ARBA00038227"/>
    </source>
</evidence>
<organism evidence="7 8">
    <name type="scientific">Megalops atlanticus</name>
    <name type="common">Tarpon</name>
    <name type="synonym">Clupea gigantea</name>
    <dbReference type="NCBI Taxonomy" id="7932"/>
    <lineage>
        <taxon>Eukaryota</taxon>
        <taxon>Metazoa</taxon>
        <taxon>Chordata</taxon>
        <taxon>Craniata</taxon>
        <taxon>Vertebrata</taxon>
        <taxon>Euteleostomi</taxon>
        <taxon>Actinopterygii</taxon>
        <taxon>Neopterygii</taxon>
        <taxon>Teleostei</taxon>
        <taxon>Elopiformes</taxon>
        <taxon>Megalopidae</taxon>
        <taxon>Megalops</taxon>
    </lineage>
</organism>
<keyword evidence="2 6" id="KW-0812">Transmembrane</keyword>
<dbReference type="PANTHER" id="PTHR23507:SF32">
    <property type="entry name" value="SI:DKEY-5G14.1"/>
    <property type="match status" value="1"/>
</dbReference>
<feature type="transmembrane region" description="Helical" evidence="6">
    <location>
        <begin position="258"/>
        <end position="284"/>
    </location>
</feature>
<protein>
    <recommendedName>
        <fullName evidence="9">Solute carrier family 46 member 3</fullName>
    </recommendedName>
</protein>
<dbReference type="OrthoDB" id="3026777at2759"/>
<dbReference type="GO" id="GO:0022857">
    <property type="term" value="F:transmembrane transporter activity"/>
    <property type="evidence" value="ECO:0007669"/>
    <property type="project" value="InterPro"/>
</dbReference>
<dbReference type="SUPFAM" id="SSF103473">
    <property type="entry name" value="MFS general substrate transporter"/>
    <property type="match status" value="1"/>
</dbReference>
<proteinExistence type="inferred from homology"/>
<dbReference type="Gene3D" id="1.20.1250.20">
    <property type="entry name" value="MFS general substrate transporter like domains"/>
    <property type="match status" value="1"/>
</dbReference>
<feature type="transmembrane region" description="Helical" evidence="6">
    <location>
        <begin position="350"/>
        <end position="371"/>
    </location>
</feature>
<dbReference type="InterPro" id="IPR036259">
    <property type="entry name" value="MFS_trans_sf"/>
</dbReference>
<feature type="transmembrane region" description="Helical" evidence="6">
    <location>
        <begin position="296"/>
        <end position="318"/>
    </location>
</feature>
<reference evidence="7" key="1">
    <citation type="submission" date="2021-01" db="EMBL/GenBank/DDBJ databases">
        <authorList>
            <person name="Zahm M."/>
            <person name="Roques C."/>
            <person name="Cabau C."/>
            <person name="Klopp C."/>
            <person name="Donnadieu C."/>
            <person name="Jouanno E."/>
            <person name="Lampietro C."/>
            <person name="Louis A."/>
            <person name="Herpin A."/>
            <person name="Echchiki A."/>
            <person name="Berthelot C."/>
            <person name="Parey E."/>
            <person name="Roest-Crollius H."/>
            <person name="Braasch I."/>
            <person name="Postlethwait J."/>
            <person name="Bobe J."/>
            <person name="Montfort J."/>
            <person name="Bouchez O."/>
            <person name="Begum T."/>
            <person name="Mejri S."/>
            <person name="Adams A."/>
            <person name="Chen W.-J."/>
            <person name="Guiguen Y."/>
        </authorList>
    </citation>
    <scope>NUCLEOTIDE SEQUENCE</scope>
    <source>
        <strain evidence="7">YG-15Mar2019-1</strain>
        <tissue evidence="7">Brain</tissue>
    </source>
</reference>
<dbReference type="Proteomes" id="UP001046870">
    <property type="component" value="Chromosome 9"/>
</dbReference>
<evidence type="ECO:0000256" key="2">
    <source>
        <dbReference type="ARBA" id="ARBA00022692"/>
    </source>
</evidence>
<evidence type="ECO:0000313" key="8">
    <source>
        <dbReference type="Proteomes" id="UP001046870"/>
    </source>
</evidence>
<dbReference type="Pfam" id="PF07690">
    <property type="entry name" value="MFS_1"/>
    <property type="match status" value="1"/>
</dbReference>
<accession>A0A9D3TBM0</accession>
<dbReference type="GO" id="GO:0005765">
    <property type="term" value="C:lysosomal membrane"/>
    <property type="evidence" value="ECO:0007669"/>
    <property type="project" value="TreeGrafter"/>
</dbReference>
<feature type="transmembrane region" description="Helical" evidence="6">
    <location>
        <begin position="325"/>
        <end position="344"/>
    </location>
</feature>
<gene>
    <name evidence="7" type="ORF">MATL_G00122090</name>
</gene>
<comment type="similarity">
    <text evidence="5">Belongs to the major facilitator superfamily. SLC46A family.</text>
</comment>
<feature type="transmembrane region" description="Helical" evidence="6">
    <location>
        <begin position="5"/>
        <end position="25"/>
    </location>
</feature>
<dbReference type="GO" id="GO:0034486">
    <property type="term" value="P:vacuolar transmembrane transport"/>
    <property type="evidence" value="ECO:0007669"/>
    <property type="project" value="TreeGrafter"/>
</dbReference>
<dbReference type="InterPro" id="IPR011701">
    <property type="entry name" value="MFS"/>
</dbReference>
<keyword evidence="3 6" id="KW-1133">Transmembrane helix</keyword>
<comment type="subcellular location">
    <subcellularLocation>
        <location evidence="1">Membrane</location>
        <topology evidence="1">Multi-pass membrane protein</topology>
    </subcellularLocation>
</comment>
<feature type="transmembrane region" description="Helical" evidence="6">
    <location>
        <begin position="413"/>
        <end position="439"/>
    </location>
</feature>
<feature type="transmembrane region" description="Helical" evidence="6">
    <location>
        <begin position="383"/>
        <end position="407"/>
    </location>
</feature>
<evidence type="ECO:0000313" key="7">
    <source>
        <dbReference type="EMBL" id="KAG7471222.1"/>
    </source>
</evidence>
<dbReference type="PANTHER" id="PTHR23507">
    <property type="entry name" value="ZGC:174356"/>
    <property type="match status" value="1"/>
</dbReference>
<feature type="transmembrane region" description="Helical" evidence="6">
    <location>
        <begin position="129"/>
        <end position="154"/>
    </location>
</feature>
<evidence type="ECO:0000256" key="1">
    <source>
        <dbReference type="ARBA" id="ARBA00004141"/>
    </source>
</evidence>